<organism evidence="1 2">
    <name type="scientific">Symbiodinium necroappetens</name>
    <dbReference type="NCBI Taxonomy" id="1628268"/>
    <lineage>
        <taxon>Eukaryota</taxon>
        <taxon>Sar</taxon>
        <taxon>Alveolata</taxon>
        <taxon>Dinophyceae</taxon>
        <taxon>Suessiales</taxon>
        <taxon>Symbiodiniaceae</taxon>
        <taxon>Symbiodinium</taxon>
    </lineage>
</organism>
<sequence length="104" mass="11709">MGFKPAKPGAPTAAYRLGYGHADVAEKSWIPFIYKESVFFIYTPLPHVVLSSTHDGQSEKETPNLARPHYLALLHMFDTSTGYAHYAFEAYTTQSLQESHHHIS</sequence>
<gene>
    <name evidence="1" type="primary">Fam3b</name>
    <name evidence="1" type="ORF">SNEC2469_LOCUS17007</name>
</gene>
<protein>
    <submittedName>
        <fullName evidence="1">Fam3b protein</fullName>
    </submittedName>
</protein>
<comment type="caution">
    <text evidence="1">The sequence shown here is derived from an EMBL/GenBank/DDBJ whole genome shotgun (WGS) entry which is preliminary data.</text>
</comment>
<evidence type="ECO:0000313" key="1">
    <source>
        <dbReference type="EMBL" id="CAE7588429.1"/>
    </source>
</evidence>
<evidence type="ECO:0000313" key="2">
    <source>
        <dbReference type="Proteomes" id="UP000601435"/>
    </source>
</evidence>
<dbReference type="EMBL" id="CAJNJA010027899">
    <property type="protein sequence ID" value="CAE7588429.1"/>
    <property type="molecule type" value="Genomic_DNA"/>
</dbReference>
<dbReference type="OrthoDB" id="440755at2759"/>
<keyword evidence="2" id="KW-1185">Reference proteome</keyword>
<proteinExistence type="predicted"/>
<name>A0A812UZC5_9DINO</name>
<accession>A0A812UZC5</accession>
<dbReference type="Proteomes" id="UP000601435">
    <property type="component" value="Unassembled WGS sequence"/>
</dbReference>
<reference evidence="1" key="1">
    <citation type="submission" date="2021-02" db="EMBL/GenBank/DDBJ databases">
        <authorList>
            <person name="Dougan E. K."/>
            <person name="Rhodes N."/>
            <person name="Thang M."/>
            <person name="Chan C."/>
        </authorList>
    </citation>
    <scope>NUCLEOTIDE SEQUENCE</scope>
</reference>
<dbReference type="AlphaFoldDB" id="A0A812UZC5"/>